<feature type="transmembrane region" description="Helical" evidence="1">
    <location>
        <begin position="281"/>
        <end position="304"/>
    </location>
</feature>
<keyword evidence="1" id="KW-0472">Membrane</keyword>
<keyword evidence="1" id="KW-0812">Transmembrane</keyword>
<evidence type="ECO:0000256" key="1">
    <source>
        <dbReference type="SAM" id="Phobius"/>
    </source>
</evidence>
<evidence type="ECO:0000313" key="6">
    <source>
        <dbReference type="Proteomes" id="UP000318661"/>
    </source>
</evidence>
<name>A0A537LIC9_9BACT</name>
<dbReference type="Proteomes" id="UP000315217">
    <property type="component" value="Unassembled WGS sequence"/>
</dbReference>
<evidence type="ECO:0000313" key="3">
    <source>
        <dbReference type="EMBL" id="TMJ07769.1"/>
    </source>
</evidence>
<evidence type="ECO:0000313" key="4">
    <source>
        <dbReference type="EMBL" id="TMJ13424.1"/>
    </source>
</evidence>
<dbReference type="EMBL" id="VBAJ01000151">
    <property type="protein sequence ID" value="TMJ07769.1"/>
    <property type="molecule type" value="Genomic_DNA"/>
</dbReference>
<proteinExistence type="predicted"/>
<dbReference type="AlphaFoldDB" id="A0A537LIC9"/>
<feature type="transmembrane region" description="Helical" evidence="1">
    <location>
        <begin position="316"/>
        <end position="335"/>
    </location>
</feature>
<feature type="transmembrane region" description="Helical" evidence="1">
    <location>
        <begin position="250"/>
        <end position="275"/>
    </location>
</feature>
<feature type="transmembrane region" description="Helical" evidence="1">
    <location>
        <begin position="214"/>
        <end position="238"/>
    </location>
</feature>
<evidence type="ECO:0000259" key="2">
    <source>
        <dbReference type="Pfam" id="PF26514"/>
    </source>
</evidence>
<dbReference type="Proteomes" id="UP000318661">
    <property type="component" value="Unassembled WGS sequence"/>
</dbReference>
<dbReference type="EMBL" id="VBAI01000007">
    <property type="protein sequence ID" value="TMJ13424.1"/>
    <property type="molecule type" value="Genomic_DNA"/>
</dbReference>
<dbReference type="InterPro" id="IPR058486">
    <property type="entry name" value="DUF8173"/>
</dbReference>
<gene>
    <name evidence="4" type="ORF">E6G98_00470</name>
    <name evidence="3" type="ORF">E6G99_05760</name>
</gene>
<comment type="caution">
    <text evidence="3">The sequence shown here is derived from an EMBL/GenBank/DDBJ whole genome shotgun (WGS) entry which is preliminary data.</text>
</comment>
<feature type="transmembrane region" description="Helical" evidence="1">
    <location>
        <begin position="341"/>
        <end position="360"/>
    </location>
</feature>
<evidence type="ECO:0000313" key="5">
    <source>
        <dbReference type="Proteomes" id="UP000315217"/>
    </source>
</evidence>
<sequence length="372" mass="37687">MLLLLLLPWPVFAFIPRGGENVAFSETIQDDLYIAGGTVTVTGAVDGDVTAAGGTVTLGGRVSGALLAAGGTVDIGGSVGRSIRAAGGTVRLGAAAGTDAVLGGGNVTVADASRIGRDLVAGGGNVRIAGAVGRNVIAGGGNVVVGGSVKGDVNIQADRVVVLSTARIAGRLRYAASGSAEIQPGAQVSGGVERVAAVRPGMRGTSARRSRLRWLWHLGEWLGLMAFGLVVFALLPRLPGGVLNEIRARFGASLLTGFVVLAAAPAAAIVLLISIAGIPLAVALLLLWLLTCYSGQLVAATWLGERVLRALRGGSAPSVSWTLVVGVTVLVILYAVPFVGWLVRLLAVMTGLGAIWLTVWRSTRSQAPSATV</sequence>
<dbReference type="Pfam" id="PF26514">
    <property type="entry name" value="DUF8173"/>
    <property type="match status" value="1"/>
</dbReference>
<protein>
    <submittedName>
        <fullName evidence="3">DUF342 domain-containing protein</fullName>
    </submittedName>
</protein>
<reference evidence="5 6" key="1">
    <citation type="journal article" date="2019" name="Nat. Microbiol.">
        <title>Mediterranean grassland soil C-N compound turnover is dependent on rainfall and depth, and is mediated by genomically divergent microorganisms.</title>
        <authorList>
            <person name="Diamond S."/>
            <person name="Andeer P.F."/>
            <person name="Li Z."/>
            <person name="Crits-Christoph A."/>
            <person name="Burstein D."/>
            <person name="Anantharaman K."/>
            <person name="Lane K.R."/>
            <person name="Thomas B.C."/>
            <person name="Pan C."/>
            <person name="Northen T.R."/>
            <person name="Banfield J.F."/>
        </authorList>
    </citation>
    <scope>NUCLEOTIDE SEQUENCE [LARGE SCALE GENOMIC DNA]</scope>
    <source>
        <strain evidence="4">NP_1</strain>
        <strain evidence="3">NP_2</strain>
    </source>
</reference>
<accession>A0A537LIC9</accession>
<feature type="domain" description="DUF8173" evidence="2">
    <location>
        <begin position="219"/>
        <end position="360"/>
    </location>
</feature>
<keyword evidence="1" id="KW-1133">Transmembrane helix</keyword>
<organism evidence="3 6">
    <name type="scientific">Candidatus Segetimicrobium genomatis</name>
    <dbReference type="NCBI Taxonomy" id="2569760"/>
    <lineage>
        <taxon>Bacteria</taxon>
        <taxon>Bacillati</taxon>
        <taxon>Candidatus Sysuimicrobiota</taxon>
        <taxon>Candidatus Sysuimicrobiia</taxon>
        <taxon>Candidatus Sysuimicrobiales</taxon>
        <taxon>Candidatus Segetimicrobiaceae</taxon>
        <taxon>Candidatus Segetimicrobium</taxon>
    </lineage>
</organism>